<comment type="caution">
    <text evidence="2">The sequence shown here is derived from an EMBL/GenBank/DDBJ whole genome shotgun (WGS) entry which is preliminary data.</text>
</comment>
<keyword evidence="3" id="KW-1185">Reference proteome</keyword>
<keyword evidence="1" id="KW-0472">Membrane</keyword>
<protein>
    <submittedName>
        <fullName evidence="2">Uncharacterized protein</fullName>
    </submittedName>
</protein>
<evidence type="ECO:0000313" key="3">
    <source>
        <dbReference type="Proteomes" id="UP000624041"/>
    </source>
</evidence>
<name>A0A917Y3B5_9BACI</name>
<proteinExistence type="predicted"/>
<evidence type="ECO:0000256" key="1">
    <source>
        <dbReference type="SAM" id="Phobius"/>
    </source>
</evidence>
<sequence>MTEYINLLLHDAETFKDFLGSAFWGLVFLSFIAVVCFVLYKIIYSEDDYL</sequence>
<keyword evidence="1" id="KW-1133">Transmembrane helix</keyword>
<dbReference type="EMBL" id="BMOS01000031">
    <property type="protein sequence ID" value="GGN64413.1"/>
    <property type="molecule type" value="Genomic_DNA"/>
</dbReference>
<organism evidence="2 3">
    <name type="scientific">Oceanobacillus indicireducens</name>
    <dbReference type="NCBI Taxonomy" id="1004261"/>
    <lineage>
        <taxon>Bacteria</taxon>
        <taxon>Bacillati</taxon>
        <taxon>Bacillota</taxon>
        <taxon>Bacilli</taxon>
        <taxon>Bacillales</taxon>
        <taxon>Bacillaceae</taxon>
        <taxon>Oceanobacillus</taxon>
    </lineage>
</organism>
<gene>
    <name evidence="2" type="ORF">GCM10007971_32280</name>
</gene>
<dbReference type="AlphaFoldDB" id="A0A917Y3B5"/>
<dbReference type="RefSeq" id="WP_188858855.1">
    <property type="nucleotide sequence ID" value="NZ_BMOS01000031.1"/>
</dbReference>
<accession>A0A917Y3B5</accession>
<feature type="transmembrane region" description="Helical" evidence="1">
    <location>
        <begin position="22"/>
        <end position="43"/>
    </location>
</feature>
<reference evidence="2" key="2">
    <citation type="submission" date="2020-09" db="EMBL/GenBank/DDBJ databases">
        <authorList>
            <person name="Sun Q."/>
            <person name="Ohkuma M."/>
        </authorList>
    </citation>
    <scope>NUCLEOTIDE SEQUENCE</scope>
    <source>
        <strain evidence="2">JCM 17251</strain>
    </source>
</reference>
<reference evidence="2" key="1">
    <citation type="journal article" date="2014" name="Int. J. Syst. Evol. Microbiol.">
        <title>Complete genome sequence of Corynebacterium casei LMG S-19264T (=DSM 44701T), isolated from a smear-ripened cheese.</title>
        <authorList>
            <consortium name="US DOE Joint Genome Institute (JGI-PGF)"/>
            <person name="Walter F."/>
            <person name="Albersmeier A."/>
            <person name="Kalinowski J."/>
            <person name="Ruckert C."/>
        </authorList>
    </citation>
    <scope>NUCLEOTIDE SEQUENCE</scope>
    <source>
        <strain evidence="2">JCM 17251</strain>
    </source>
</reference>
<keyword evidence="1" id="KW-0812">Transmembrane</keyword>
<evidence type="ECO:0000313" key="2">
    <source>
        <dbReference type="EMBL" id="GGN64413.1"/>
    </source>
</evidence>
<dbReference type="Proteomes" id="UP000624041">
    <property type="component" value="Unassembled WGS sequence"/>
</dbReference>